<evidence type="ECO:0000313" key="4">
    <source>
        <dbReference type="RefSeq" id="XP_022821589.1"/>
    </source>
</evidence>
<sequence>MTSVNKNGIQYQISSEELANHYFKHINICRCDTQKCQLIGRDSQSKRNVPPMLKKILQNDVQLTKKLVESATRVTWTRSLRNHSKLFEVSCHGIVWLAAWLTFIWLFNKPDLYQLQVNMLIALILDIIVIAVLKAFVRRRRPVPMNKLLEVGPDKFSFPSGHASRACMVATILIFNEIPIFCLPPLLAWVTTVCLTRVLAERHYILDVLCGMVIGIQEGLLIYVLWLSQSTCAYVISSLSDEKIDGGEYHV</sequence>
<gene>
    <name evidence="4" type="primary">LOC111353031</name>
</gene>
<dbReference type="Gene3D" id="1.20.144.10">
    <property type="entry name" value="Phosphatidic acid phosphatase type 2/haloperoxidase"/>
    <property type="match status" value="1"/>
</dbReference>
<dbReference type="GeneID" id="111353031"/>
<dbReference type="Pfam" id="PF01569">
    <property type="entry name" value="PAP2"/>
    <property type="match status" value="1"/>
</dbReference>
<keyword evidence="1" id="KW-0472">Membrane</keyword>
<dbReference type="InterPro" id="IPR000326">
    <property type="entry name" value="PAP2/HPO"/>
</dbReference>
<keyword evidence="1" id="KW-0812">Transmembrane</keyword>
<evidence type="ECO:0000256" key="1">
    <source>
        <dbReference type="SAM" id="Phobius"/>
    </source>
</evidence>
<dbReference type="KEGG" id="sliu:111353031"/>
<keyword evidence="1" id="KW-1133">Transmembrane helix</keyword>
<dbReference type="PANTHER" id="PTHR14969">
    <property type="entry name" value="SPHINGOSINE-1-PHOSPHATE PHOSPHOHYDROLASE"/>
    <property type="match status" value="1"/>
</dbReference>
<dbReference type="GO" id="GO:0042392">
    <property type="term" value="F:sphingosine-1-phosphate phosphatase activity"/>
    <property type="evidence" value="ECO:0007669"/>
    <property type="project" value="TreeGrafter"/>
</dbReference>
<dbReference type="AlphaFoldDB" id="A0A9J7E5H7"/>
<dbReference type="OrthoDB" id="10266771at2759"/>
<feature type="transmembrane region" description="Helical" evidence="1">
    <location>
        <begin position="86"/>
        <end position="107"/>
    </location>
</feature>
<protein>
    <submittedName>
        <fullName evidence="4">Phospholipid phosphatase 6 isoform X1</fullName>
    </submittedName>
</protein>
<organism evidence="3 4">
    <name type="scientific">Spodoptera litura</name>
    <name type="common">Asian cotton leafworm</name>
    <dbReference type="NCBI Taxonomy" id="69820"/>
    <lineage>
        <taxon>Eukaryota</taxon>
        <taxon>Metazoa</taxon>
        <taxon>Ecdysozoa</taxon>
        <taxon>Arthropoda</taxon>
        <taxon>Hexapoda</taxon>
        <taxon>Insecta</taxon>
        <taxon>Pterygota</taxon>
        <taxon>Neoptera</taxon>
        <taxon>Endopterygota</taxon>
        <taxon>Lepidoptera</taxon>
        <taxon>Glossata</taxon>
        <taxon>Ditrysia</taxon>
        <taxon>Noctuoidea</taxon>
        <taxon>Noctuidae</taxon>
        <taxon>Amphipyrinae</taxon>
        <taxon>Spodoptera</taxon>
    </lineage>
</organism>
<dbReference type="RefSeq" id="XP_022821589.1">
    <property type="nucleotide sequence ID" value="XM_022965821.1"/>
</dbReference>
<keyword evidence="3" id="KW-1185">Reference proteome</keyword>
<name>A0A9J7E5H7_SPOLT</name>
<dbReference type="SMART" id="SM00014">
    <property type="entry name" value="acidPPc"/>
    <property type="match status" value="1"/>
</dbReference>
<dbReference type="SUPFAM" id="SSF48317">
    <property type="entry name" value="Acid phosphatase/Vanadium-dependent haloperoxidase"/>
    <property type="match status" value="1"/>
</dbReference>
<evidence type="ECO:0000313" key="3">
    <source>
        <dbReference type="Proteomes" id="UP000301870"/>
    </source>
</evidence>
<feature type="domain" description="Phosphatidic acid phosphatase type 2/haloperoxidase" evidence="2">
    <location>
        <begin position="114"/>
        <end position="223"/>
    </location>
</feature>
<dbReference type="PANTHER" id="PTHR14969:SF13">
    <property type="entry name" value="AT30094P"/>
    <property type="match status" value="1"/>
</dbReference>
<dbReference type="Proteomes" id="UP000301870">
    <property type="component" value="Chromosome 2"/>
</dbReference>
<accession>A0A9J7E5H7</accession>
<feature type="transmembrane region" description="Helical" evidence="1">
    <location>
        <begin position="119"/>
        <end position="137"/>
    </location>
</feature>
<dbReference type="CDD" id="cd03391">
    <property type="entry name" value="PAP2_containing_2_like"/>
    <property type="match status" value="1"/>
</dbReference>
<feature type="transmembrane region" description="Helical" evidence="1">
    <location>
        <begin position="204"/>
        <end position="226"/>
    </location>
</feature>
<evidence type="ECO:0000259" key="2">
    <source>
        <dbReference type="SMART" id="SM00014"/>
    </source>
</evidence>
<dbReference type="InterPro" id="IPR036938">
    <property type="entry name" value="PAP2/HPO_sf"/>
</dbReference>
<proteinExistence type="predicted"/>
<reference evidence="4" key="1">
    <citation type="submission" date="2025-08" db="UniProtKB">
        <authorList>
            <consortium name="RefSeq"/>
        </authorList>
    </citation>
    <scope>IDENTIFICATION</scope>
    <source>
        <strain evidence="4">Ishihara</strain>
        <tissue evidence="4">Whole body</tissue>
    </source>
</reference>